<dbReference type="KEGG" id="tpe:Tpen_0921"/>
<keyword evidence="1" id="KW-0472">Membrane</keyword>
<dbReference type="eggNOG" id="arCOG08836">
    <property type="taxonomic scope" value="Archaea"/>
</dbReference>
<proteinExistence type="predicted"/>
<keyword evidence="3" id="KW-1185">Reference proteome</keyword>
<name>A1RYP2_THEPD</name>
<dbReference type="HOGENOM" id="CLU_1040595_0_0_2"/>
<accession>A1RYP2</accession>
<dbReference type="EnsemblBacteria" id="ABL78322">
    <property type="protein sequence ID" value="ABL78322"/>
    <property type="gene ID" value="Tpen_0921"/>
</dbReference>
<reference evidence="3" key="1">
    <citation type="journal article" date="2008" name="J. Bacteriol.">
        <title>Genome sequence of Thermofilum pendens reveals an exceptional loss of biosynthetic pathways without genome reduction.</title>
        <authorList>
            <person name="Anderson I."/>
            <person name="Rodriguez J."/>
            <person name="Susanti D."/>
            <person name="Porat I."/>
            <person name="Reich C."/>
            <person name="Ulrich L.E."/>
            <person name="Elkins J.G."/>
            <person name="Mavromatis K."/>
            <person name="Lykidis A."/>
            <person name="Kim E."/>
            <person name="Thompson L.S."/>
            <person name="Nolan M."/>
            <person name="Land M."/>
            <person name="Copeland A."/>
            <person name="Lapidus A."/>
            <person name="Lucas S."/>
            <person name="Detter C."/>
            <person name="Zhulin I.B."/>
            <person name="Olsen G.J."/>
            <person name="Whitman W."/>
            <person name="Mukhopadhyay B."/>
            <person name="Bristow J."/>
            <person name="Kyrpides N."/>
        </authorList>
    </citation>
    <scope>NUCLEOTIDE SEQUENCE [LARGE SCALE GENOMIC DNA]</scope>
    <source>
        <strain evidence="3">DSM 2475 / Hrk 5</strain>
    </source>
</reference>
<organism evidence="2 3">
    <name type="scientific">Thermofilum pendens (strain DSM 2475 / Hrk 5)</name>
    <dbReference type="NCBI Taxonomy" id="368408"/>
    <lineage>
        <taxon>Archaea</taxon>
        <taxon>Thermoproteota</taxon>
        <taxon>Thermoprotei</taxon>
        <taxon>Thermofilales</taxon>
        <taxon>Thermofilaceae</taxon>
        <taxon>Thermofilum</taxon>
    </lineage>
</organism>
<dbReference type="Proteomes" id="UP000000641">
    <property type="component" value="Chromosome"/>
</dbReference>
<evidence type="ECO:0000256" key="1">
    <source>
        <dbReference type="SAM" id="Phobius"/>
    </source>
</evidence>
<dbReference type="EMBL" id="CP000505">
    <property type="protein sequence ID" value="ABL78322.1"/>
    <property type="molecule type" value="Genomic_DNA"/>
</dbReference>
<keyword evidence="1" id="KW-1133">Transmembrane helix</keyword>
<feature type="transmembrane region" description="Helical" evidence="1">
    <location>
        <begin position="14"/>
        <end position="38"/>
    </location>
</feature>
<dbReference type="AlphaFoldDB" id="A1RYP2"/>
<gene>
    <name evidence="2" type="ordered locus">Tpen_0921</name>
</gene>
<evidence type="ECO:0000313" key="3">
    <source>
        <dbReference type="Proteomes" id="UP000000641"/>
    </source>
</evidence>
<evidence type="ECO:0000313" key="2">
    <source>
        <dbReference type="EMBL" id="ABL78322.1"/>
    </source>
</evidence>
<dbReference type="STRING" id="368408.Tpen_0921"/>
<keyword evidence="1" id="KW-0812">Transmembrane</keyword>
<protein>
    <submittedName>
        <fullName evidence="2">Uncharacterized protein</fullName>
    </submittedName>
</protein>
<sequence length="279" mass="30274">MPQPLSMQGSMRKAISPVIAAVILTSIMLTIVSVALYYSTSLIDMNRQTMEYEYAKEQLTYAATALEQVAFGTGGSRYVRFSLTSTGISFEKASSPLSVWVWGVQGGGIQQVFSGYPLRLKVCGGPLVTTSPRLLYPESGDLQGELKKLIVESGEPIVVVYENFSQRACAYMYTRVRVFYNGQINVTVGGSVKRYNFFTIHVVVLKPGYLGGSGTIPVVFRNVGLNVTEYKFDGSSDLAVLAEQGTLQQQVKLPRAPEGAPADGLVVVVKVATVEVSTR</sequence>